<evidence type="ECO:0000313" key="1">
    <source>
        <dbReference type="EMBL" id="KAB1207130.1"/>
    </source>
</evidence>
<evidence type="ECO:0000313" key="2">
    <source>
        <dbReference type="Proteomes" id="UP000516437"/>
    </source>
</evidence>
<keyword evidence="2" id="KW-1185">Reference proteome</keyword>
<sequence length="71" mass="7437">MGSSGSTLAGAVVAGVGLAAAAYVTIADLMSDDSGTTTSKKTMKAPGRDVTIYRDDFERDTAGYFRDLRKK</sequence>
<dbReference type="PANTHER" id="PTHR33333:SF32">
    <property type="entry name" value="PSAD1"/>
    <property type="match status" value="1"/>
</dbReference>
<name>A0A6A1V7H1_9ROSI</name>
<dbReference type="Proteomes" id="UP000516437">
    <property type="component" value="Chromosome 7"/>
</dbReference>
<dbReference type="AlphaFoldDB" id="A0A6A1V7H1"/>
<gene>
    <name evidence="1" type="ORF">CJ030_MR7G011451</name>
</gene>
<protein>
    <submittedName>
        <fullName evidence="1">Uncharacterized protein</fullName>
    </submittedName>
</protein>
<dbReference type="EMBL" id="RXIC02000025">
    <property type="protein sequence ID" value="KAB1207130.1"/>
    <property type="molecule type" value="Genomic_DNA"/>
</dbReference>
<organism evidence="1 2">
    <name type="scientific">Morella rubra</name>
    <name type="common">Chinese bayberry</name>
    <dbReference type="NCBI Taxonomy" id="262757"/>
    <lineage>
        <taxon>Eukaryota</taxon>
        <taxon>Viridiplantae</taxon>
        <taxon>Streptophyta</taxon>
        <taxon>Embryophyta</taxon>
        <taxon>Tracheophyta</taxon>
        <taxon>Spermatophyta</taxon>
        <taxon>Magnoliopsida</taxon>
        <taxon>eudicotyledons</taxon>
        <taxon>Gunneridae</taxon>
        <taxon>Pentapetalae</taxon>
        <taxon>rosids</taxon>
        <taxon>fabids</taxon>
        <taxon>Fagales</taxon>
        <taxon>Myricaceae</taxon>
        <taxon>Morella</taxon>
    </lineage>
</organism>
<dbReference type="PANTHER" id="PTHR33333">
    <property type="entry name" value="ERYTHROCYTE MEMBRANE PROTEIN 1-LIKE"/>
    <property type="match status" value="1"/>
</dbReference>
<accession>A0A6A1V7H1</accession>
<reference evidence="1 2" key="1">
    <citation type="journal article" date="2019" name="Plant Biotechnol. J.">
        <title>The red bayberry genome and genetic basis of sex determination.</title>
        <authorList>
            <person name="Jia H.M."/>
            <person name="Jia H.J."/>
            <person name="Cai Q.L."/>
            <person name="Wang Y."/>
            <person name="Zhao H.B."/>
            <person name="Yang W.F."/>
            <person name="Wang G.Y."/>
            <person name="Li Y.H."/>
            <person name="Zhan D.L."/>
            <person name="Shen Y.T."/>
            <person name="Niu Q.F."/>
            <person name="Chang L."/>
            <person name="Qiu J."/>
            <person name="Zhao L."/>
            <person name="Xie H.B."/>
            <person name="Fu W.Y."/>
            <person name="Jin J."/>
            <person name="Li X.W."/>
            <person name="Jiao Y."/>
            <person name="Zhou C.C."/>
            <person name="Tu T."/>
            <person name="Chai C.Y."/>
            <person name="Gao J.L."/>
            <person name="Fan L.J."/>
            <person name="van de Weg E."/>
            <person name="Wang J.Y."/>
            <person name="Gao Z.S."/>
        </authorList>
    </citation>
    <scope>NUCLEOTIDE SEQUENCE [LARGE SCALE GENOMIC DNA]</scope>
    <source>
        <tissue evidence="1">Leaves</tissue>
    </source>
</reference>
<comment type="caution">
    <text evidence="1">The sequence shown here is derived from an EMBL/GenBank/DDBJ whole genome shotgun (WGS) entry which is preliminary data.</text>
</comment>
<proteinExistence type="predicted"/>
<dbReference type="InterPro" id="IPR039926">
    <property type="entry name" value="Egg_app_1"/>
</dbReference>